<dbReference type="AlphaFoldDB" id="A0A2J6Q6T2"/>
<dbReference type="GO" id="GO:0003677">
    <property type="term" value="F:DNA binding"/>
    <property type="evidence" value="ECO:0007669"/>
    <property type="project" value="InterPro"/>
</dbReference>
<dbReference type="GO" id="GO:0006351">
    <property type="term" value="P:DNA-templated transcription"/>
    <property type="evidence" value="ECO:0007669"/>
    <property type="project" value="InterPro"/>
</dbReference>
<evidence type="ECO:0000313" key="8">
    <source>
        <dbReference type="Proteomes" id="UP000235672"/>
    </source>
</evidence>
<dbReference type="Pfam" id="PF04082">
    <property type="entry name" value="Fungal_trans"/>
    <property type="match status" value="1"/>
</dbReference>
<dbReference type="Proteomes" id="UP000235672">
    <property type="component" value="Unassembled WGS sequence"/>
</dbReference>
<accession>A0A2J6Q6T2</accession>
<dbReference type="GO" id="GO:0008270">
    <property type="term" value="F:zinc ion binding"/>
    <property type="evidence" value="ECO:0007669"/>
    <property type="project" value="InterPro"/>
</dbReference>
<protein>
    <recommendedName>
        <fullName evidence="6">Xylanolytic transcriptional activator regulatory domain-containing protein</fullName>
    </recommendedName>
</protein>
<dbReference type="InterPro" id="IPR007219">
    <property type="entry name" value="XnlR_reg_dom"/>
</dbReference>
<dbReference type="GO" id="GO:0000981">
    <property type="term" value="F:DNA-binding transcription factor activity, RNA polymerase II-specific"/>
    <property type="evidence" value="ECO:0007669"/>
    <property type="project" value="InterPro"/>
</dbReference>
<evidence type="ECO:0000256" key="4">
    <source>
        <dbReference type="ARBA" id="ARBA00023163"/>
    </source>
</evidence>
<name>A0A2J6Q6T2_9HELO</name>
<dbReference type="GO" id="GO:0005634">
    <property type="term" value="C:nucleus"/>
    <property type="evidence" value="ECO:0007669"/>
    <property type="project" value="UniProtKB-SubCell"/>
</dbReference>
<reference evidence="7 8" key="1">
    <citation type="submission" date="2016-05" db="EMBL/GenBank/DDBJ databases">
        <title>A degradative enzymes factory behind the ericoid mycorrhizal symbiosis.</title>
        <authorList>
            <consortium name="DOE Joint Genome Institute"/>
            <person name="Martino E."/>
            <person name="Morin E."/>
            <person name="Grelet G."/>
            <person name="Kuo A."/>
            <person name="Kohler A."/>
            <person name="Daghino S."/>
            <person name="Barry K."/>
            <person name="Choi C."/>
            <person name="Cichocki N."/>
            <person name="Clum A."/>
            <person name="Copeland A."/>
            <person name="Hainaut M."/>
            <person name="Haridas S."/>
            <person name="Labutti K."/>
            <person name="Lindquist E."/>
            <person name="Lipzen A."/>
            <person name="Khouja H.-R."/>
            <person name="Murat C."/>
            <person name="Ohm R."/>
            <person name="Olson A."/>
            <person name="Spatafora J."/>
            <person name="Veneault-Fourrey C."/>
            <person name="Henrissat B."/>
            <person name="Grigoriev I."/>
            <person name="Martin F."/>
            <person name="Perotto S."/>
        </authorList>
    </citation>
    <scope>NUCLEOTIDE SEQUENCE [LARGE SCALE GENOMIC DNA]</scope>
    <source>
        <strain evidence="7 8">UAMH 7357</strain>
    </source>
</reference>
<keyword evidence="5" id="KW-0539">Nucleus</keyword>
<dbReference type="PANTHER" id="PTHR47338:SF20">
    <property type="entry name" value="ZN(II)2CYS6 TRANSCRIPTION FACTOR (EUROFUNG)"/>
    <property type="match status" value="1"/>
</dbReference>
<evidence type="ECO:0000259" key="6">
    <source>
        <dbReference type="SMART" id="SM00906"/>
    </source>
</evidence>
<evidence type="ECO:0000256" key="2">
    <source>
        <dbReference type="ARBA" id="ARBA00022723"/>
    </source>
</evidence>
<keyword evidence="3" id="KW-0805">Transcription regulation</keyword>
<evidence type="ECO:0000313" key="7">
    <source>
        <dbReference type="EMBL" id="PMD21980.1"/>
    </source>
</evidence>
<gene>
    <name evidence="7" type="ORF">NA56DRAFT_107786</name>
</gene>
<keyword evidence="8" id="KW-1185">Reference proteome</keyword>
<evidence type="ECO:0000256" key="1">
    <source>
        <dbReference type="ARBA" id="ARBA00004123"/>
    </source>
</evidence>
<keyword evidence="4" id="KW-0804">Transcription</keyword>
<dbReference type="PANTHER" id="PTHR47338">
    <property type="entry name" value="ZN(II)2CYS6 TRANSCRIPTION FACTOR (EUROFUNG)-RELATED"/>
    <property type="match status" value="1"/>
</dbReference>
<dbReference type="InterPro" id="IPR050815">
    <property type="entry name" value="TF_fung"/>
</dbReference>
<keyword evidence="2" id="KW-0479">Metal-binding</keyword>
<evidence type="ECO:0000256" key="3">
    <source>
        <dbReference type="ARBA" id="ARBA00023015"/>
    </source>
</evidence>
<evidence type="ECO:0000256" key="5">
    <source>
        <dbReference type="ARBA" id="ARBA00023242"/>
    </source>
</evidence>
<organism evidence="7 8">
    <name type="scientific">Hyaloscypha hepaticicola</name>
    <dbReference type="NCBI Taxonomy" id="2082293"/>
    <lineage>
        <taxon>Eukaryota</taxon>
        <taxon>Fungi</taxon>
        <taxon>Dikarya</taxon>
        <taxon>Ascomycota</taxon>
        <taxon>Pezizomycotina</taxon>
        <taxon>Leotiomycetes</taxon>
        <taxon>Helotiales</taxon>
        <taxon>Hyaloscyphaceae</taxon>
        <taxon>Hyaloscypha</taxon>
    </lineage>
</organism>
<sequence length="417" mass="47447">MQTYFCTLHKSLPIINQDVFRWKLDNHASDSHFSTLLLSIFLITQLTPRVNPNPSSNFGEQELYPTVKSIYSLLQSTGKVSMELVQAGVLIACYEHCQGLHQNAWLTIGACVRIGHLMGLQTFLQKTLPEERNERDILETKRRLWWGIVVTERIINADYKDNRLPLASEPPTAEDFLPRATPDANTYFRVKDDFLLPDDVLPGPKGWQTPASRDFTIVGSFGATVQATFLASCVTRHILDTNRDLATRANDARKLDIALQSFIGSCIPPPGQSYGFYCGAFAIRTCFALYLFHHEMEVASQLGKEDDLCRSTIAMQSLLRTIVYLLKQGSSGVPIDLEMLAFWSHHMIFLCATMHIKFGIRDENWASDLEAMIDYLRYFAPRYKLYRNDIRKLELSRCDPPSLYELRAGSDSPTMQE</sequence>
<comment type="subcellular location">
    <subcellularLocation>
        <location evidence="1">Nucleus</location>
    </subcellularLocation>
</comment>
<dbReference type="CDD" id="cd12148">
    <property type="entry name" value="fungal_TF_MHR"/>
    <property type="match status" value="1"/>
</dbReference>
<dbReference type="SMART" id="SM00906">
    <property type="entry name" value="Fungal_trans"/>
    <property type="match status" value="1"/>
</dbReference>
<proteinExistence type="predicted"/>
<dbReference type="OrthoDB" id="3862662at2759"/>
<feature type="domain" description="Xylanolytic transcriptional activator regulatory" evidence="6">
    <location>
        <begin position="104"/>
        <end position="184"/>
    </location>
</feature>
<dbReference type="EMBL" id="KZ613479">
    <property type="protein sequence ID" value="PMD21980.1"/>
    <property type="molecule type" value="Genomic_DNA"/>
</dbReference>